<sequence length="148" mass="16348">MAFWLFKSEPFKWSFEQQKACGADGTEWSGVRNYQARNFMRAMVLGERGFFYHSNEGKAVVGIVEVCGLAHPDSTADDPRWECVDIRAVMDMPRPVTLDACKSEPRLKDMVLVTNSRLSVQPVGEAEFAAICEIGGLDVAALAGTGKR</sequence>
<dbReference type="EMBL" id="JACIEK010000012">
    <property type="protein sequence ID" value="MBB3999801.1"/>
    <property type="molecule type" value="Genomic_DNA"/>
</dbReference>
<organism evidence="2 3">
    <name type="scientific">Aureimonas pseudogalii</name>
    <dbReference type="NCBI Taxonomy" id="1744844"/>
    <lineage>
        <taxon>Bacteria</taxon>
        <taxon>Pseudomonadati</taxon>
        <taxon>Pseudomonadota</taxon>
        <taxon>Alphaproteobacteria</taxon>
        <taxon>Hyphomicrobiales</taxon>
        <taxon>Aurantimonadaceae</taxon>
        <taxon>Aureimonas</taxon>
    </lineage>
</organism>
<dbReference type="Proteomes" id="UP000542776">
    <property type="component" value="Unassembled WGS sequence"/>
</dbReference>
<protein>
    <submittedName>
        <fullName evidence="2">Putative RNA-binding protein with PUA-like domain</fullName>
    </submittedName>
</protein>
<dbReference type="RefSeq" id="WP_183201311.1">
    <property type="nucleotide sequence ID" value="NZ_JACIEK010000012.1"/>
</dbReference>
<accession>A0A7W6H767</accession>
<dbReference type="CDD" id="cd21133">
    <property type="entry name" value="EVE"/>
    <property type="match status" value="1"/>
</dbReference>
<gene>
    <name evidence="2" type="ORF">GGR04_003671</name>
</gene>
<evidence type="ECO:0000259" key="1">
    <source>
        <dbReference type="Pfam" id="PF01878"/>
    </source>
</evidence>
<dbReference type="AlphaFoldDB" id="A0A7W6H767"/>
<dbReference type="SUPFAM" id="SSF88697">
    <property type="entry name" value="PUA domain-like"/>
    <property type="match status" value="1"/>
</dbReference>
<evidence type="ECO:0000313" key="3">
    <source>
        <dbReference type="Proteomes" id="UP000542776"/>
    </source>
</evidence>
<dbReference type="InterPro" id="IPR002740">
    <property type="entry name" value="EVE_domain"/>
</dbReference>
<keyword evidence="3" id="KW-1185">Reference proteome</keyword>
<dbReference type="PANTHER" id="PTHR14087:SF7">
    <property type="entry name" value="THYMOCYTE NUCLEAR PROTEIN 1"/>
    <property type="match status" value="1"/>
</dbReference>
<dbReference type="InterPro" id="IPR015947">
    <property type="entry name" value="PUA-like_sf"/>
</dbReference>
<dbReference type="Pfam" id="PF01878">
    <property type="entry name" value="EVE"/>
    <property type="match status" value="1"/>
</dbReference>
<comment type="caution">
    <text evidence="2">The sequence shown here is derived from an EMBL/GenBank/DDBJ whole genome shotgun (WGS) entry which is preliminary data.</text>
</comment>
<dbReference type="PANTHER" id="PTHR14087">
    <property type="entry name" value="THYMOCYTE NUCLEAR PROTEIN 1"/>
    <property type="match status" value="1"/>
</dbReference>
<name>A0A7W6H767_9HYPH</name>
<dbReference type="Gene3D" id="3.10.590.10">
    <property type="entry name" value="ph1033 like domains"/>
    <property type="match status" value="1"/>
</dbReference>
<reference evidence="2 3" key="1">
    <citation type="submission" date="2020-08" db="EMBL/GenBank/DDBJ databases">
        <title>Genomic Encyclopedia of Type Strains, Phase IV (KMG-IV): sequencing the most valuable type-strain genomes for metagenomic binning, comparative biology and taxonomic classification.</title>
        <authorList>
            <person name="Goeker M."/>
        </authorList>
    </citation>
    <scope>NUCLEOTIDE SEQUENCE [LARGE SCALE GENOMIC DNA]</scope>
    <source>
        <strain evidence="2 3">DSM 102238</strain>
    </source>
</reference>
<dbReference type="InterPro" id="IPR052181">
    <property type="entry name" value="5hmC_binding"/>
</dbReference>
<feature type="domain" description="EVE" evidence="1">
    <location>
        <begin position="2"/>
        <end position="133"/>
    </location>
</feature>
<dbReference type="InterPro" id="IPR047197">
    <property type="entry name" value="THYN1-like_EVE"/>
</dbReference>
<proteinExistence type="predicted"/>
<evidence type="ECO:0000313" key="2">
    <source>
        <dbReference type="EMBL" id="MBB3999801.1"/>
    </source>
</evidence>